<dbReference type="InterPro" id="IPR012676">
    <property type="entry name" value="TGS-like"/>
</dbReference>
<dbReference type="InterPro" id="IPR027417">
    <property type="entry name" value="P-loop_NTPase"/>
</dbReference>
<dbReference type="Pfam" id="PF06071">
    <property type="entry name" value="YchF-GTPase_C"/>
    <property type="match status" value="1"/>
</dbReference>
<dbReference type="GO" id="GO:0016887">
    <property type="term" value="F:ATP hydrolysis activity"/>
    <property type="evidence" value="ECO:0007669"/>
    <property type="project" value="UniProtKB-UniRule"/>
</dbReference>
<evidence type="ECO:0000256" key="6">
    <source>
        <dbReference type="HAMAP-Rule" id="MF_00944"/>
    </source>
</evidence>
<dbReference type="FunFam" id="3.10.20.30:FF:000001">
    <property type="entry name" value="Ribosome-binding ATPase YchF"/>
    <property type="match status" value="1"/>
</dbReference>
<dbReference type="Gene3D" id="3.40.50.300">
    <property type="entry name" value="P-loop containing nucleotide triphosphate hydrolases"/>
    <property type="match status" value="1"/>
</dbReference>
<dbReference type="GO" id="GO:0005525">
    <property type="term" value="F:GTP binding"/>
    <property type="evidence" value="ECO:0007669"/>
    <property type="project" value="InterPro"/>
</dbReference>
<evidence type="ECO:0000256" key="4">
    <source>
        <dbReference type="ARBA" id="ARBA00022840"/>
    </source>
</evidence>
<dbReference type="FunFam" id="1.10.150.300:FF:000001">
    <property type="entry name" value="Ribosome-binding ATPase YchF"/>
    <property type="match status" value="1"/>
</dbReference>
<dbReference type="InterPro" id="IPR012675">
    <property type="entry name" value="Beta-grasp_dom_sf"/>
</dbReference>
<dbReference type="GO" id="GO:0005524">
    <property type="term" value="F:ATP binding"/>
    <property type="evidence" value="ECO:0007669"/>
    <property type="project" value="UniProtKB-UniRule"/>
</dbReference>
<keyword evidence="9" id="KW-1185">Reference proteome</keyword>
<evidence type="ECO:0000256" key="5">
    <source>
        <dbReference type="ARBA" id="ARBA00022842"/>
    </source>
</evidence>
<comment type="similarity">
    <text evidence="6">Belongs to the TRAFAC class OBG-HflX-like GTPase superfamily. OBG GTPase family. YchF/OLA1 subfamily.</text>
</comment>
<feature type="binding site" evidence="6">
    <location>
        <begin position="11"/>
        <end position="16"/>
    </location>
    <ligand>
        <name>ATP</name>
        <dbReference type="ChEBI" id="CHEBI:30616"/>
    </ligand>
</feature>
<dbReference type="PRINTS" id="PR00326">
    <property type="entry name" value="GTP1OBG"/>
</dbReference>
<proteinExistence type="inferred from homology"/>
<comment type="function">
    <text evidence="6">ATPase that binds to both the 70S ribosome and the 50S ribosomal subunit in a nucleotide-independent manner.</text>
</comment>
<dbReference type="PANTHER" id="PTHR23305">
    <property type="entry name" value="OBG GTPASE FAMILY"/>
    <property type="match status" value="1"/>
</dbReference>
<organism evidence="8 9">
    <name type="scientific">Mycoplasma amphoriforme A39</name>
    <dbReference type="NCBI Taxonomy" id="572419"/>
    <lineage>
        <taxon>Bacteria</taxon>
        <taxon>Bacillati</taxon>
        <taxon>Mycoplasmatota</taxon>
        <taxon>Mollicutes</taxon>
        <taxon>Mycoplasmataceae</taxon>
        <taxon>Mycoplasma</taxon>
    </lineage>
</organism>
<dbReference type="AlphaFoldDB" id="A0A292IHR3"/>
<dbReference type="InterPro" id="IPR006073">
    <property type="entry name" value="GTP-bd"/>
</dbReference>
<sequence length="367" mass="40626">MLSAGIVGLPNVGKSTLFNAITNSQAQVANYPFATIDPNVGIVNVKDPRLIALAELIQPEKLVFSSFQFVDIAGLVKGASQGEGLGNKFLENIRNVDCICHVVRCFNDKGIIHVNNVVDPIADLEVVHTELIISDLDLITNRIAKISKKAQSGDQLAQKELNICSKIKTALNAGNFASEVIHDDIEKQLVKSYNLLTTKPFIFVANMSDSEISNPEVSDLFIKLKKYLEPKKATLIAISAKIESEIATSTSETERCEIMEIFGMGQVSGLDKIIKSAYDVLGYWTYFTFGKKETRAWAFLKGLKAPECAGIIHSDFERGFIKAEIIRVEDLLHYKSEVKAKEAGKLRLEGKDYMMQDGDVCHFKFNV</sequence>
<dbReference type="NCBIfam" id="TIGR00092">
    <property type="entry name" value="redox-regulated ATPase YchF"/>
    <property type="match status" value="1"/>
</dbReference>
<dbReference type="PROSITE" id="PS51710">
    <property type="entry name" value="G_OBG"/>
    <property type="match status" value="1"/>
</dbReference>
<dbReference type="KEGG" id="mamp:MAMA39_03090"/>
<accession>A0A292IHR3</accession>
<dbReference type="InterPro" id="IPR041706">
    <property type="entry name" value="YchF_N"/>
</dbReference>
<dbReference type="SUPFAM" id="SSF81271">
    <property type="entry name" value="TGS-like"/>
    <property type="match status" value="1"/>
</dbReference>
<dbReference type="CDD" id="cd04867">
    <property type="entry name" value="TGS_YchF_OLA1"/>
    <property type="match status" value="1"/>
</dbReference>
<comment type="cofactor">
    <cofactor evidence="1">
        <name>Mg(2+)</name>
        <dbReference type="ChEBI" id="CHEBI:18420"/>
    </cofactor>
</comment>
<feature type="domain" description="OBG-type G" evidence="7">
    <location>
        <begin position="2"/>
        <end position="258"/>
    </location>
</feature>
<dbReference type="GO" id="GO:0046872">
    <property type="term" value="F:metal ion binding"/>
    <property type="evidence" value="ECO:0007669"/>
    <property type="project" value="UniProtKB-KW"/>
</dbReference>
<dbReference type="GO" id="GO:0043023">
    <property type="term" value="F:ribosomal large subunit binding"/>
    <property type="evidence" value="ECO:0007669"/>
    <property type="project" value="UniProtKB-UniRule"/>
</dbReference>
<dbReference type="PIRSF" id="PIRSF006641">
    <property type="entry name" value="CHP00092"/>
    <property type="match status" value="1"/>
</dbReference>
<dbReference type="Proteomes" id="UP000261764">
    <property type="component" value="Chromosome I"/>
</dbReference>
<gene>
    <name evidence="6" type="primary">ychF</name>
    <name evidence="8" type="ORF">MAMA39_03090</name>
</gene>
<dbReference type="Pfam" id="PF01926">
    <property type="entry name" value="MMR_HSR1"/>
    <property type="match status" value="1"/>
</dbReference>
<dbReference type="InterPro" id="IPR031167">
    <property type="entry name" value="G_OBG"/>
</dbReference>
<evidence type="ECO:0000256" key="3">
    <source>
        <dbReference type="ARBA" id="ARBA00022741"/>
    </source>
</evidence>
<dbReference type="HAMAP" id="MF_00944">
    <property type="entry name" value="YchF_OLA1_ATPase"/>
    <property type="match status" value="1"/>
</dbReference>
<dbReference type="Gene3D" id="1.10.150.300">
    <property type="entry name" value="TGS-like domain"/>
    <property type="match status" value="1"/>
</dbReference>
<dbReference type="PANTHER" id="PTHR23305:SF18">
    <property type="entry name" value="OBG-TYPE G DOMAIN-CONTAINING PROTEIN"/>
    <property type="match status" value="1"/>
</dbReference>
<evidence type="ECO:0000256" key="2">
    <source>
        <dbReference type="ARBA" id="ARBA00022723"/>
    </source>
</evidence>
<protein>
    <recommendedName>
        <fullName evidence="6">Ribosome-binding ATPase YchF</fullName>
    </recommendedName>
</protein>
<dbReference type="EMBL" id="HG937516">
    <property type="protein sequence ID" value="CDN40430.1"/>
    <property type="molecule type" value="Genomic_DNA"/>
</dbReference>
<evidence type="ECO:0000256" key="1">
    <source>
        <dbReference type="ARBA" id="ARBA00001946"/>
    </source>
</evidence>
<evidence type="ECO:0000259" key="7">
    <source>
        <dbReference type="PROSITE" id="PS51710"/>
    </source>
</evidence>
<dbReference type="RefSeq" id="WP_343251778.1">
    <property type="nucleotide sequence ID" value="NZ_HG937516.1"/>
</dbReference>
<dbReference type="InterPro" id="IPR013029">
    <property type="entry name" value="YchF_C"/>
</dbReference>
<name>A0A292IHR3_9MOLU</name>
<keyword evidence="3 6" id="KW-0547">Nucleotide-binding</keyword>
<dbReference type="InterPro" id="IPR023192">
    <property type="entry name" value="TGS-like_dom_sf"/>
</dbReference>
<evidence type="ECO:0000313" key="9">
    <source>
        <dbReference type="Proteomes" id="UP000261764"/>
    </source>
</evidence>
<reference evidence="8 9" key="1">
    <citation type="journal article" date="2015" name="Clin. Infect. Dis.">
        <title>Genomic Investigations unmask Mycoplasma amphoriforme, a new respiratory pathogen.</title>
        <authorList>
            <person name="Gillespie S.H."/>
            <person name="Ling C.L."/>
            <person name="Oravcova K."/>
            <person name="Pinheiro M."/>
            <person name="Wells L."/>
            <person name="Bryant J.M."/>
            <person name="McHugh T.D."/>
            <person name="Bebear C."/>
            <person name="Webster D."/>
            <person name="Harris S.R."/>
            <person name="Seth-Smith H.M."/>
            <person name="Thomson N.R."/>
        </authorList>
    </citation>
    <scope>NUCLEOTIDE SEQUENCE [LARGE SCALE GENOMIC DNA]</scope>
    <source>
        <strain evidence="8 9">A39</strain>
    </source>
</reference>
<keyword evidence="4 6" id="KW-0067">ATP-binding</keyword>
<dbReference type="Gene3D" id="3.10.20.30">
    <property type="match status" value="1"/>
</dbReference>
<keyword evidence="5" id="KW-0460">Magnesium</keyword>
<dbReference type="CDD" id="cd01900">
    <property type="entry name" value="YchF"/>
    <property type="match status" value="1"/>
</dbReference>
<dbReference type="InterPro" id="IPR004396">
    <property type="entry name" value="ATPase_YchF/OLA1"/>
</dbReference>
<dbReference type="GO" id="GO:0005737">
    <property type="term" value="C:cytoplasm"/>
    <property type="evidence" value="ECO:0007669"/>
    <property type="project" value="TreeGrafter"/>
</dbReference>
<evidence type="ECO:0000313" key="8">
    <source>
        <dbReference type="EMBL" id="CDN40430.1"/>
    </source>
</evidence>
<keyword evidence="2" id="KW-0479">Metal-binding</keyword>
<dbReference type="SUPFAM" id="SSF52540">
    <property type="entry name" value="P-loop containing nucleoside triphosphate hydrolases"/>
    <property type="match status" value="1"/>
</dbReference>